<dbReference type="EMBL" id="FCOF02000048">
    <property type="protein sequence ID" value="SAK89119.1"/>
    <property type="molecule type" value="Genomic_DNA"/>
</dbReference>
<name>A0A158D3H3_9BURK</name>
<comment type="caution">
    <text evidence="1">The sequence shown here is derived from an EMBL/GenBank/DDBJ whole genome shotgun (WGS) entry which is preliminary data.</text>
</comment>
<gene>
    <name evidence="1" type="ORF">AWB75_06131</name>
</gene>
<sequence length="31" mass="3325">MLISKFHEWLLTVLGTMASGLAAKSASPNFC</sequence>
<dbReference type="Proteomes" id="UP000054870">
    <property type="component" value="Unassembled WGS sequence"/>
</dbReference>
<evidence type="ECO:0000313" key="1">
    <source>
        <dbReference type="EMBL" id="SAK89119.1"/>
    </source>
</evidence>
<dbReference type="AlphaFoldDB" id="A0A158D3H3"/>
<protein>
    <submittedName>
        <fullName evidence="1">Uncharacterized protein</fullName>
    </submittedName>
</protein>
<reference evidence="1" key="1">
    <citation type="submission" date="2016-01" db="EMBL/GenBank/DDBJ databases">
        <authorList>
            <person name="Peeters C."/>
        </authorList>
    </citation>
    <scope>NUCLEOTIDE SEQUENCE [LARGE SCALE GENOMIC DNA]</scope>
    <source>
        <strain evidence="1">LMG 29318</strain>
    </source>
</reference>
<proteinExistence type="predicted"/>
<organism evidence="1 2">
    <name type="scientific">Caballeronia catudaia</name>
    <dbReference type="NCBI Taxonomy" id="1777136"/>
    <lineage>
        <taxon>Bacteria</taxon>
        <taxon>Pseudomonadati</taxon>
        <taxon>Pseudomonadota</taxon>
        <taxon>Betaproteobacteria</taxon>
        <taxon>Burkholderiales</taxon>
        <taxon>Burkholderiaceae</taxon>
        <taxon>Caballeronia</taxon>
    </lineage>
</organism>
<accession>A0A158D3H3</accession>
<evidence type="ECO:0000313" key="2">
    <source>
        <dbReference type="Proteomes" id="UP000054870"/>
    </source>
</evidence>
<keyword evidence="2" id="KW-1185">Reference proteome</keyword>